<reference evidence="2 3" key="1">
    <citation type="submission" date="2024-05" db="EMBL/GenBank/DDBJ databases">
        <authorList>
            <person name="De Oliveira J.P."/>
            <person name="Noriler S.A."/>
            <person name="De Oliveira A.G."/>
            <person name="Sipoli D.S."/>
        </authorList>
    </citation>
    <scope>NUCLEOTIDE SEQUENCE [LARGE SCALE GENOMIC DNA]</scope>
    <source>
        <strain evidence="2 3">LABIM192</strain>
    </source>
</reference>
<dbReference type="InterPro" id="IPR036388">
    <property type="entry name" value="WH-like_DNA-bd_sf"/>
</dbReference>
<accession>A0ABV0IQ53</accession>
<dbReference type="EMBL" id="JBDXMI010000001">
    <property type="protein sequence ID" value="MEO9382899.1"/>
    <property type="molecule type" value="Genomic_DNA"/>
</dbReference>
<comment type="caution">
    <text evidence="2">The sequence shown here is derived from an EMBL/GenBank/DDBJ whole genome shotgun (WGS) entry which is preliminary data.</text>
</comment>
<dbReference type="RefSeq" id="WP_347937624.1">
    <property type="nucleotide sequence ID" value="NZ_CP158160.1"/>
</dbReference>
<dbReference type="InterPro" id="IPR000835">
    <property type="entry name" value="HTH_MarR-typ"/>
</dbReference>
<feature type="domain" description="HTH marR-type" evidence="1">
    <location>
        <begin position="4"/>
        <end position="142"/>
    </location>
</feature>
<dbReference type="Proteomes" id="UP001462502">
    <property type="component" value="Unassembled WGS sequence"/>
</dbReference>
<dbReference type="PANTHER" id="PTHR33164">
    <property type="entry name" value="TRANSCRIPTIONAL REGULATOR, MARR FAMILY"/>
    <property type="match status" value="1"/>
</dbReference>
<evidence type="ECO:0000259" key="1">
    <source>
        <dbReference type="PROSITE" id="PS50995"/>
    </source>
</evidence>
<protein>
    <submittedName>
        <fullName evidence="2">MarR family transcriptional regulator</fullName>
    </submittedName>
</protein>
<dbReference type="PANTHER" id="PTHR33164:SF43">
    <property type="entry name" value="HTH-TYPE TRANSCRIPTIONAL REPRESSOR YETL"/>
    <property type="match status" value="1"/>
</dbReference>
<evidence type="ECO:0000313" key="2">
    <source>
        <dbReference type="EMBL" id="MEO9382899.1"/>
    </source>
</evidence>
<proteinExistence type="predicted"/>
<dbReference type="InterPro" id="IPR039422">
    <property type="entry name" value="MarR/SlyA-like"/>
</dbReference>
<dbReference type="PROSITE" id="PS50995">
    <property type="entry name" value="HTH_MARR_2"/>
    <property type="match status" value="1"/>
</dbReference>
<evidence type="ECO:0000313" key="3">
    <source>
        <dbReference type="Proteomes" id="UP001462502"/>
    </source>
</evidence>
<sequence length="147" mass="17024">MTLSKEDFERLADFRYRLRRFLRFSEDLAQNNGITPLQYQLLLQLKGYPGRSWATVAELAERLQSHHHSVVGLISRCESQQLVRRQPGREDRRCVEVHLQEKGEQLVARLAGAHRDELLALQDHGGHLSLDLLLQVKRQLQPPEELG</sequence>
<dbReference type="SMART" id="SM00347">
    <property type="entry name" value="HTH_MARR"/>
    <property type="match status" value="1"/>
</dbReference>
<dbReference type="SUPFAM" id="SSF46785">
    <property type="entry name" value="Winged helix' DNA-binding domain"/>
    <property type="match status" value="1"/>
</dbReference>
<dbReference type="Gene3D" id="1.10.10.10">
    <property type="entry name" value="Winged helix-like DNA-binding domain superfamily/Winged helix DNA-binding domain"/>
    <property type="match status" value="1"/>
</dbReference>
<keyword evidence="3" id="KW-1185">Reference proteome</keyword>
<dbReference type="InterPro" id="IPR036390">
    <property type="entry name" value="WH_DNA-bd_sf"/>
</dbReference>
<name>A0ABV0IQ53_9NEIS</name>
<dbReference type="Pfam" id="PF12802">
    <property type="entry name" value="MarR_2"/>
    <property type="match status" value="1"/>
</dbReference>
<organism evidence="2 3">
    <name type="scientific">Chromobacterium phragmitis</name>
    <dbReference type="NCBI Taxonomy" id="2202141"/>
    <lineage>
        <taxon>Bacteria</taxon>
        <taxon>Pseudomonadati</taxon>
        <taxon>Pseudomonadota</taxon>
        <taxon>Betaproteobacteria</taxon>
        <taxon>Neisseriales</taxon>
        <taxon>Chromobacteriaceae</taxon>
        <taxon>Chromobacterium</taxon>
    </lineage>
</organism>
<gene>
    <name evidence="2" type="ORF">ABI908_02045</name>
</gene>